<evidence type="ECO:0000313" key="2">
    <source>
        <dbReference type="EMBL" id="KAK1802775.1"/>
    </source>
</evidence>
<dbReference type="EMBL" id="JAROKS010000006">
    <property type="protein sequence ID" value="KAK1802775.1"/>
    <property type="molecule type" value="Genomic_DNA"/>
</dbReference>
<evidence type="ECO:0000313" key="3">
    <source>
        <dbReference type="Proteomes" id="UP001239994"/>
    </source>
</evidence>
<proteinExistence type="predicted"/>
<dbReference type="PANTHER" id="PTHR31940:SF2">
    <property type="entry name" value="SMALL KINETOCHORE-ASSOCIATED PROTEIN"/>
    <property type="match status" value="1"/>
</dbReference>
<feature type="coiled-coil region" evidence="1">
    <location>
        <begin position="67"/>
        <end position="101"/>
    </location>
</feature>
<dbReference type="GO" id="GO:0000070">
    <property type="term" value="P:mitotic sister chromatid segregation"/>
    <property type="evidence" value="ECO:0007669"/>
    <property type="project" value="TreeGrafter"/>
</dbReference>
<dbReference type="InterPro" id="IPR033373">
    <property type="entry name" value="SKAP"/>
</dbReference>
<dbReference type="Proteomes" id="UP001239994">
    <property type="component" value="Unassembled WGS sequence"/>
</dbReference>
<reference evidence="2" key="1">
    <citation type="submission" date="2023-03" db="EMBL/GenBank/DDBJ databases">
        <title>Electrophorus voltai genome.</title>
        <authorList>
            <person name="Bian C."/>
        </authorList>
    </citation>
    <scope>NUCLEOTIDE SEQUENCE</scope>
    <source>
        <strain evidence="2">CB-2022</strain>
        <tissue evidence="2">Muscle</tissue>
    </source>
</reference>
<keyword evidence="3" id="KW-1185">Reference proteome</keyword>
<dbReference type="GO" id="GO:0034451">
    <property type="term" value="C:centriolar satellite"/>
    <property type="evidence" value="ECO:0007669"/>
    <property type="project" value="TreeGrafter"/>
</dbReference>
<evidence type="ECO:0000256" key="1">
    <source>
        <dbReference type="SAM" id="Coils"/>
    </source>
</evidence>
<dbReference type="AlphaFoldDB" id="A0AAD8ZSN5"/>
<keyword evidence="1" id="KW-0175">Coiled coil</keyword>
<organism evidence="2 3">
    <name type="scientific">Electrophorus voltai</name>
    <dbReference type="NCBI Taxonomy" id="2609070"/>
    <lineage>
        <taxon>Eukaryota</taxon>
        <taxon>Metazoa</taxon>
        <taxon>Chordata</taxon>
        <taxon>Craniata</taxon>
        <taxon>Vertebrata</taxon>
        <taxon>Euteleostomi</taxon>
        <taxon>Actinopterygii</taxon>
        <taxon>Neopterygii</taxon>
        <taxon>Teleostei</taxon>
        <taxon>Ostariophysi</taxon>
        <taxon>Gymnotiformes</taxon>
        <taxon>Gymnotoidei</taxon>
        <taxon>Gymnotidae</taxon>
        <taxon>Electrophorus</taxon>
    </lineage>
</organism>
<comment type="caution">
    <text evidence="2">The sequence shown here is derived from an EMBL/GenBank/DDBJ whole genome shotgun (WGS) entry which is preliminary data.</text>
</comment>
<dbReference type="GO" id="GO:0035371">
    <property type="term" value="C:microtubule plus-end"/>
    <property type="evidence" value="ECO:0007669"/>
    <property type="project" value="TreeGrafter"/>
</dbReference>
<dbReference type="GO" id="GO:0051988">
    <property type="term" value="P:regulation of attachment of spindle microtubules to kinetochore"/>
    <property type="evidence" value="ECO:0007669"/>
    <property type="project" value="InterPro"/>
</dbReference>
<dbReference type="GO" id="GO:0007051">
    <property type="term" value="P:spindle organization"/>
    <property type="evidence" value="ECO:0007669"/>
    <property type="project" value="InterPro"/>
</dbReference>
<dbReference type="GO" id="GO:0000776">
    <property type="term" value="C:kinetochore"/>
    <property type="evidence" value="ECO:0007669"/>
    <property type="project" value="InterPro"/>
</dbReference>
<name>A0AAD8ZSN5_9TELE</name>
<sequence length="204" mass="23713">MKRLDRAQIKDTAIPTQLNYVSRRANVKIDTENMSRKNLTKGLKGATTKYGQQNDLREQNHLLMTANEDLQKHISEMKECVADLEQRCHDLQDENSEIKKQLRDCHALLILEKLDPVSGEKIGETEQKEAQRKEIMTVSQNLMTELKHFDEVARQHGTHLTELQNTMRTLKEAREKFHLDGESFCLDVEEMEKALEEAEKLLIE</sequence>
<evidence type="ECO:0008006" key="4">
    <source>
        <dbReference type="Google" id="ProtNLM"/>
    </source>
</evidence>
<dbReference type="PANTHER" id="PTHR31940">
    <property type="entry name" value="SMALL KINETOCHORE-ASSOCIATED PROTEIN"/>
    <property type="match status" value="1"/>
</dbReference>
<protein>
    <recommendedName>
        <fullName evidence="4">Kinetochore localized astrin (SPAG5) binding protein</fullName>
    </recommendedName>
</protein>
<accession>A0AAD8ZSN5</accession>
<gene>
    <name evidence="2" type="ORF">P4O66_021312</name>
</gene>
<dbReference type="GO" id="GO:0072686">
    <property type="term" value="C:mitotic spindle"/>
    <property type="evidence" value="ECO:0007669"/>
    <property type="project" value="TreeGrafter"/>
</dbReference>